<evidence type="ECO:0000256" key="2">
    <source>
        <dbReference type="ARBA" id="ARBA00022723"/>
    </source>
</evidence>
<dbReference type="InterPro" id="IPR000602">
    <property type="entry name" value="Glyco_hydro_38_N"/>
</dbReference>
<dbReference type="SUPFAM" id="SSF88713">
    <property type="entry name" value="Glycoside hydrolase/deacetylase"/>
    <property type="match status" value="1"/>
</dbReference>
<dbReference type="InterPro" id="IPR027291">
    <property type="entry name" value="Glyco_hydro_38_N_sf"/>
</dbReference>
<evidence type="ECO:0000256" key="3">
    <source>
        <dbReference type="ARBA" id="ARBA00022801"/>
    </source>
</evidence>
<keyword evidence="3" id="KW-0378">Hydrolase</keyword>
<dbReference type="AlphaFoldDB" id="A0AA95MLR7"/>
<evidence type="ECO:0000256" key="4">
    <source>
        <dbReference type="ARBA" id="ARBA00023295"/>
    </source>
</evidence>
<reference evidence="6" key="1">
    <citation type="submission" date="2023-05" db="EMBL/GenBank/DDBJ databases">
        <title>Comparative genomics of Bacillaceae isolates and their secondary metabolite potential.</title>
        <authorList>
            <person name="Song L."/>
            <person name="Nielsen L.J."/>
            <person name="Mohite O."/>
            <person name="Xu X."/>
            <person name="Weber T."/>
            <person name="Kovacs A.T."/>
        </authorList>
    </citation>
    <scope>NUCLEOTIDE SEQUENCE</scope>
    <source>
        <strain evidence="6">XLM17</strain>
    </source>
</reference>
<dbReference type="FunFam" id="2.70.98.30:FF:000010">
    <property type="entry name" value="Cytosolic alpha-mannosidase"/>
    <property type="match status" value="1"/>
</dbReference>
<sequence length="1042" mass="120806">MFWTEKKLAARLTELKGYRYREKLEISSLQFLIDSEGRVGETPPNEGNWSTLKMGGNWSGRDLYAWLSTEITIPQAWAEKTVVGVFDFGITDGGHNSGFESLLYVNGFPYQGVDANHQEVFFSNELAGTCVQLVFRLWSGLEGGGVPVEQVHTFKKAEISWLDEATDDLYFTGMAALQTVEMLDENRPEREDILAAVNRAFNQVDWTNSGSVEFYHSIQVARDVLKSGLDKLEKHHPVTIHAVGHTHIDVAWLWQLKHTREKVARSFSTVLRLMEKYPEYYFQQAQPQLYDYIKHDYPVIYDQIRKRVEEGRWEPDGGMWLEPDCNLPSGESFVRQLLHGTRFLRDEFGVECKYLWLPDVFGYSWALPQILQKSGIKTFVTTKISWNQYNRMPHDVFKWRGIDGTEILTYFITTPYPGRRGWGADYNAQITAETALGAWEVFKDKGITKDLLVTYGHGDGGGGVTREMLEMRRRLDEMPGVPRIKTGKAGDYFEKLHHDVDHTDQFVHTWDGELYLEFHRGTYTSQAYNKKTNRKLELFYREIELLSVLGSIYTHDWSSYPAEKLSDGWKIILRNQFHDIIPGSSINEVYKDSREEYGKAEEIALASRDDAAQRIISGKSEKAFTVVNDASWQRNSLLFLPVQSGMEEGGWFNHQGEILQAEKSEETWIINVSAPELGHTTIRFDPDAHYNKHESVFHITDHKAETPFYEIEWNEKGQLSRIYDRKARRDVLKENQRGNVLQIFEDKPLRWDAWDLDIFYQEKMKEISQMKNLEIIEVNSLRAVIRFTWTYNHSIINQNMIVYAHSPRIDFETEVDWQEKHQLLKVAFPLEIRSTEATYDIQFGNVKRPTHWNTSWDYAKFETVGHQWADLSEQGYGVSLLNDSKYGYDIKNSTIRLSLLRSSTYPDHSQDQGEHAFTYSLLPHQGSWVDGLTVQEAWDLNQPLSYLEGKSNQEYMSLFKMSADHVLIDAVKKAEDSNLTVVRLHEFTGRRGTVEITSDLLNNSWQECDLLERPLGEVKNTNNLQFEIKPYEIKTFLVGFRG</sequence>
<dbReference type="FunFam" id="3.20.110.10:FF:000002">
    <property type="entry name" value="alpha-mannosidase 2C1 isoform X1"/>
    <property type="match status" value="1"/>
</dbReference>
<dbReference type="GO" id="GO:0004559">
    <property type="term" value="F:alpha-mannosidase activity"/>
    <property type="evidence" value="ECO:0007669"/>
    <property type="project" value="InterPro"/>
</dbReference>
<dbReference type="InterPro" id="IPR011013">
    <property type="entry name" value="Gal_mutarotase_sf_dom"/>
</dbReference>
<dbReference type="Proteomes" id="UP001178288">
    <property type="component" value="Chromosome"/>
</dbReference>
<accession>A0AA95MLR7</accession>
<dbReference type="KEGG" id="nnv:QNH39_26205"/>
<dbReference type="GO" id="GO:0009313">
    <property type="term" value="P:oligosaccharide catabolic process"/>
    <property type="evidence" value="ECO:0007669"/>
    <property type="project" value="TreeGrafter"/>
</dbReference>
<evidence type="ECO:0000259" key="5">
    <source>
        <dbReference type="SMART" id="SM00872"/>
    </source>
</evidence>
<dbReference type="PANTHER" id="PTHR46017:SF1">
    <property type="entry name" value="ALPHA-MANNOSIDASE 2C1"/>
    <property type="match status" value="1"/>
</dbReference>
<dbReference type="GO" id="GO:0046872">
    <property type="term" value="F:metal ion binding"/>
    <property type="evidence" value="ECO:0007669"/>
    <property type="project" value="UniProtKB-KW"/>
</dbReference>
<dbReference type="Gene3D" id="2.70.98.30">
    <property type="entry name" value="Golgi alpha-mannosidase II, domain 4"/>
    <property type="match status" value="1"/>
</dbReference>
<dbReference type="RefSeq" id="WP_066093483.1">
    <property type="nucleotide sequence ID" value="NZ_CP126114.1"/>
</dbReference>
<comment type="similarity">
    <text evidence="1">Belongs to the glycosyl hydrolase 38 family.</text>
</comment>
<evidence type="ECO:0000313" key="7">
    <source>
        <dbReference type="Proteomes" id="UP001178288"/>
    </source>
</evidence>
<dbReference type="InterPro" id="IPR011682">
    <property type="entry name" value="Glyco_hydro_38_C"/>
</dbReference>
<gene>
    <name evidence="6" type="ORF">QNH39_26205</name>
</gene>
<dbReference type="SUPFAM" id="SSF88688">
    <property type="entry name" value="Families 57/38 glycoside transferase middle domain"/>
    <property type="match status" value="1"/>
</dbReference>
<dbReference type="SUPFAM" id="SSF74650">
    <property type="entry name" value="Galactose mutarotase-like"/>
    <property type="match status" value="1"/>
</dbReference>
<feature type="domain" description="Glycoside hydrolase family 38 central" evidence="5">
    <location>
        <begin position="517"/>
        <end position="597"/>
    </location>
</feature>
<dbReference type="EMBL" id="CP126114">
    <property type="protein sequence ID" value="WHY86026.1"/>
    <property type="molecule type" value="Genomic_DNA"/>
</dbReference>
<dbReference type="InterPro" id="IPR037094">
    <property type="entry name" value="Glyco_hydro_38_cen_sf"/>
</dbReference>
<evidence type="ECO:0000313" key="6">
    <source>
        <dbReference type="EMBL" id="WHY86026.1"/>
    </source>
</evidence>
<dbReference type="GO" id="GO:0030246">
    <property type="term" value="F:carbohydrate binding"/>
    <property type="evidence" value="ECO:0007669"/>
    <property type="project" value="InterPro"/>
</dbReference>
<keyword evidence="4" id="KW-0326">Glycosidase</keyword>
<dbReference type="Pfam" id="PF07748">
    <property type="entry name" value="Glyco_hydro_38C"/>
    <property type="match status" value="1"/>
</dbReference>
<evidence type="ECO:0000256" key="1">
    <source>
        <dbReference type="ARBA" id="ARBA00009792"/>
    </source>
</evidence>
<dbReference type="FunFam" id="1.20.1270.50:FF:000004">
    <property type="entry name" value="alpha-mannosidase 2C1 isoform X1"/>
    <property type="match status" value="1"/>
</dbReference>
<dbReference type="Pfam" id="PF17677">
    <property type="entry name" value="Glyco_hydro38C2"/>
    <property type="match status" value="1"/>
</dbReference>
<proteinExistence type="inferred from homology"/>
<organism evidence="6 7">
    <name type="scientific">Neobacillus novalis</name>
    <dbReference type="NCBI Taxonomy" id="220687"/>
    <lineage>
        <taxon>Bacteria</taxon>
        <taxon>Bacillati</taxon>
        <taxon>Bacillota</taxon>
        <taxon>Bacilli</taxon>
        <taxon>Bacillales</taxon>
        <taxon>Bacillaceae</taxon>
        <taxon>Neobacillus</taxon>
    </lineage>
</organism>
<dbReference type="InterPro" id="IPR028995">
    <property type="entry name" value="Glyco_hydro_57/38_cen_sf"/>
</dbReference>
<dbReference type="InterPro" id="IPR015341">
    <property type="entry name" value="Glyco_hydro_38_cen"/>
</dbReference>
<dbReference type="Pfam" id="PF01074">
    <property type="entry name" value="Glyco_hydro_38N"/>
    <property type="match status" value="1"/>
</dbReference>
<keyword evidence="7" id="KW-1185">Reference proteome</keyword>
<dbReference type="PANTHER" id="PTHR46017">
    <property type="entry name" value="ALPHA-MANNOSIDASE 2C1"/>
    <property type="match status" value="1"/>
</dbReference>
<dbReference type="InterPro" id="IPR041147">
    <property type="entry name" value="GH38_C"/>
</dbReference>
<dbReference type="Gene3D" id="3.20.110.10">
    <property type="entry name" value="Glycoside hydrolase 38, N terminal domain"/>
    <property type="match status" value="1"/>
</dbReference>
<name>A0AA95MLR7_9BACI</name>
<dbReference type="GO" id="GO:0006013">
    <property type="term" value="P:mannose metabolic process"/>
    <property type="evidence" value="ECO:0007669"/>
    <property type="project" value="InterPro"/>
</dbReference>
<keyword evidence="2" id="KW-0479">Metal-binding</keyword>
<dbReference type="Gene3D" id="2.60.40.2220">
    <property type="match status" value="1"/>
</dbReference>
<dbReference type="CDD" id="cd10789">
    <property type="entry name" value="GH38N_AMII_ER_cytosolic"/>
    <property type="match status" value="1"/>
</dbReference>
<dbReference type="Gene3D" id="1.20.1270.50">
    <property type="entry name" value="Glycoside hydrolase family 38, central domain"/>
    <property type="match status" value="1"/>
</dbReference>
<protein>
    <submittedName>
        <fullName evidence="6">Alpha-mannosidase</fullName>
    </submittedName>
</protein>
<dbReference type="SMART" id="SM00872">
    <property type="entry name" value="Alpha-mann_mid"/>
    <property type="match status" value="1"/>
</dbReference>
<dbReference type="InterPro" id="IPR011330">
    <property type="entry name" value="Glyco_hydro/deAcase_b/a-brl"/>
</dbReference>
<dbReference type="Pfam" id="PF09261">
    <property type="entry name" value="Alpha-mann_mid"/>
    <property type="match status" value="1"/>
</dbReference>